<sequence>MPIYPTPRLLTILALSVLVALGVGIFAPGLWAWVPLVAALLFVAALLDGMFAPVAAGLVFTIKPPAVLGVGRTVDVPFEARFTKWRQPAIIELRLGLHRLLLTSTYERRLTRQDGAFHGTLNLKAMARGRGDIEAAYIRGRGFLGLVYVQTRVPLDSEIVVTPDLQGVEQEAADLFSLDNIYGVRVQNQLYNGSEYHALREYDASQDHRRIDWRSSARHMKLFSREYQAERNHHIVLAYDTGRLMGEPLGGLKRLDRAIYAGLLLGYTALKIGDNVRTFAFASKPYHIAPPISGTNGFATLKYQLSALEDSPEESNHTLALADLNAKVARRSLIILFSDFIDEISADLMLESLNRLSKKHLVLFVACRDEVVEDLMAKTPNQAEDVTRAVFARRLASQRERVLTQLRRQGVEVLETPTEQMAAAIVSKYLALKRADRL</sequence>
<feature type="domain" description="DUF58" evidence="2">
    <location>
        <begin position="199"/>
        <end position="376"/>
    </location>
</feature>
<evidence type="ECO:0000259" key="2">
    <source>
        <dbReference type="Pfam" id="PF01882"/>
    </source>
</evidence>
<feature type="transmembrane region" description="Helical" evidence="1">
    <location>
        <begin position="12"/>
        <end position="33"/>
    </location>
</feature>
<organism evidence="3 4">
    <name type="scientific">Asticcacaulis taihuensis</name>
    <dbReference type="NCBI Taxonomy" id="260084"/>
    <lineage>
        <taxon>Bacteria</taxon>
        <taxon>Pseudomonadati</taxon>
        <taxon>Pseudomonadota</taxon>
        <taxon>Alphaproteobacteria</taxon>
        <taxon>Caulobacterales</taxon>
        <taxon>Caulobacteraceae</taxon>
        <taxon>Asticcacaulis</taxon>
    </lineage>
</organism>
<dbReference type="AlphaFoldDB" id="A0A1G4SGR9"/>
<evidence type="ECO:0000313" key="4">
    <source>
        <dbReference type="Proteomes" id="UP000199150"/>
    </source>
</evidence>
<keyword evidence="4" id="KW-1185">Reference proteome</keyword>
<keyword evidence="1" id="KW-1133">Transmembrane helix</keyword>
<accession>A0A1G4SGR9</accession>
<dbReference type="SUPFAM" id="SSF53300">
    <property type="entry name" value="vWA-like"/>
    <property type="match status" value="1"/>
</dbReference>
<dbReference type="STRING" id="260084.SAMN02927928_2669"/>
<keyword evidence="1" id="KW-0472">Membrane</keyword>
<dbReference type="InterPro" id="IPR036465">
    <property type="entry name" value="vWFA_dom_sf"/>
</dbReference>
<dbReference type="OrthoDB" id="9776116at2"/>
<dbReference type="RefSeq" id="WP_090648809.1">
    <property type="nucleotide sequence ID" value="NZ_CBCRYE010000002.1"/>
</dbReference>
<evidence type="ECO:0000256" key="1">
    <source>
        <dbReference type="SAM" id="Phobius"/>
    </source>
</evidence>
<evidence type="ECO:0000313" key="3">
    <source>
        <dbReference type="EMBL" id="SCW68127.1"/>
    </source>
</evidence>
<dbReference type="InterPro" id="IPR002881">
    <property type="entry name" value="DUF58"/>
</dbReference>
<gene>
    <name evidence="3" type="ORF">SAMN02927928_2669</name>
</gene>
<proteinExistence type="predicted"/>
<feature type="transmembrane region" description="Helical" evidence="1">
    <location>
        <begin position="39"/>
        <end position="62"/>
    </location>
</feature>
<keyword evidence="1" id="KW-0812">Transmembrane</keyword>
<protein>
    <submittedName>
        <fullName evidence="3">Uncharacterized conserved protein, DUF58 family, contains vWF domain</fullName>
    </submittedName>
</protein>
<name>A0A1G4SGR9_9CAUL</name>
<dbReference type="PANTHER" id="PTHR33608">
    <property type="entry name" value="BLL2464 PROTEIN"/>
    <property type="match status" value="1"/>
</dbReference>
<dbReference type="PANTHER" id="PTHR33608:SF3">
    <property type="entry name" value="SLR2013 PROTEIN"/>
    <property type="match status" value="1"/>
</dbReference>
<dbReference type="Proteomes" id="UP000199150">
    <property type="component" value="Unassembled WGS sequence"/>
</dbReference>
<reference evidence="4" key="1">
    <citation type="submission" date="2016-10" db="EMBL/GenBank/DDBJ databases">
        <authorList>
            <person name="Varghese N."/>
            <person name="Submissions S."/>
        </authorList>
    </citation>
    <scope>NUCLEOTIDE SEQUENCE [LARGE SCALE GENOMIC DNA]</scope>
    <source>
        <strain evidence="4">CGMCC 1.3431</strain>
    </source>
</reference>
<dbReference type="EMBL" id="FMTS01000004">
    <property type="protein sequence ID" value="SCW68127.1"/>
    <property type="molecule type" value="Genomic_DNA"/>
</dbReference>
<dbReference type="Pfam" id="PF01882">
    <property type="entry name" value="DUF58"/>
    <property type="match status" value="1"/>
</dbReference>